<keyword evidence="6 7" id="KW-0472">Membrane</keyword>
<feature type="transmembrane region" description="Helical" evidence="7">
    <location>
        <begin position="88"/>
        <end position="109"/>
    </location>
</feature>
<evidence type="ECO:0000256" key="7">
    <source>
        <dbReference type="SAM" id="Phobius"/>
    </source>
</evidence>
<evidence type="ECO:0000313" key="9">
    <source>
        <dbReference type="Proteomes" id="UP000001431"/>
    </source>
</evidence>
<dbReference type="AlphaFoldDB" id="A3MWA0"/>
<feature type="transmembrane region" description="Helical" evidence="7">
    <location>
        <begin position="157"/>
        <end position="179"/>
    </location>
</feature>
<feature type="transmembrane region" description="Helical" evidence="7">
    <location>
        <begin position="260"/>
        <end position="280"/>
    </location>
</feature>
<dbReference type="RefSeq" id="WP_011850175.1">
    <property type="nucleotide sequence ID" value="NC_009073.1"/>
</dbReference>
<protein>
    <submittedName>
        <fullName evidence="8">Polysulphide reductase, NrfD</fullName>
    </submittedName>
</protein>
<reference evidence="8" key="1">
    <citation type="submission" date="2007-02" db="EMBL/GenBank/DDBJ databases">
        <title>Complete sequence of Pyrobaculum calidifontis JCM 11548.</title>
        <authorList>
            <consortium name="US DOE Joint Genome Institute"/>
            <person name="Copeland A."/>
            <person name="Lucas S."/>
            <person name="Lapidus A."/>
            <person name="Barry K."/>
            <person name="Glavina del Rio T."/>
            <person name="Dalin E."/>
            <person name="Tice H."/>
            <person name="Pitluck S."/>
            <person name="Chain P."/>
            <person name="Malfatti S."/>
            <person name="Shin M."/>
            <person name="Vergez L."/>
            <person name="Schmutz J."/>
            <person name="Larimer F."/>
            <person name="Land M."/>
            <person name="Hauser L."/>
            <person name="Kyrpides N."/>
            <person name="Mikhailova N."/>
            <person name="Cozen A.E."/>
            <person name="Fitz-Gibbon S.T."/>
            <person name="House C.H."/>
            <person name="Saltikov C."/>
            <person name="Lowe T.M."/>
            <person name="Richardson P."/>
        </authorList>
    </citation>
    <scope>NUCLEOTIDE SEQUENCE [LARGE SCALE GENOMIC DNA]</scope>
    <source>
        <strain evidence="8">JCM 11548</strain>
    </source>
</reference>
<accession>A3MWA0</accession>
<keyword evidence="9" id="KW-1185">Reference proteome</keyword>
<organism evidence="8 9">
    <name type="scientific">Pyrobaculum calidifontis (strain DSM 21063 / JCM 11548 / VA1)</name>
    <dbReference type="NCBI Taxonomy" id="410359"/>
    <lineage>
        <taxon>Archaea</taxon>
        <taxon>Thermoproteota</taxon>
        <taxon>Thermoprotei</taxon>
        <taxon>Thermoproteales</taxon>
        <taxon>Thermoproteaceae</taxon>
        <taxon>Pyrobaculum</taxon>
    </lineage>
</organism>
<dbReference type="PANTHER" id="PTHR34856">
    <property type="entry name" value="PROTEIN NRFD"/>
    <property type="match status" value="1"/>
</dbReference>
<feature type="transmembrane region" description="Helical" evidence="7">
    <location>
        <begin position="232"/>
        <end position="253"/>
    </location>
</feature>
<dbReference type="Pfam" id="PF03916">
    <property type="entry name" value="NrfD"/>
    <property type="match status" value="1"/>
</dbReference>
<keyword evidence="4 7" id="KW-0812">Transmembrane</keyword>
<name>A3MWA0_PYRCJ</name>
<feature type="transmembrane region" description="Helical" evidence="7">
    <location>
        <begin position="129"/>
        <end position="151"/>
    </location>
</feature>
<feature type="transmembrane region" description="Helical" evidence="7">
    <location>
        <begin position="191"/>
        <end position="212"/>
    </location>
</feature>
<evidence type="ECO:0000256" key="6">
    <source>
        <dbReference type="ARBA" id="ARBA00023136"/>
    </source>
</evidence>
<sequence>MTAFQEIWNPWLIGPFLWLAGISGMTAVAYVLLKWSGVEEKRRELSWVTFISLALALVFVVADLSRPWNMPSAIMSAVFGGTFGWTRSWMAVGIALLLVMLVLTLLVALRHAGIGALRPLVDAKWYDALLLLVGVAVTIYSGFLIAAAPGVPFWNTALIPVLWIISASVCATAVVKLLVHSEAVSKAATRYGFALDAAELLAVFALVSLALYGGSRAARTSAEALAYGDLAAPFWIGVVALGILAPLFIGLYLAKRENKYLAATAALLALIGALLLRVLVLQAGVFEAPV</sequence>
<evidence type="ECO:0000256" key="5">
    <source>
        <dbReference type="ARBA" id="ARBA00022989"/>
    </source>
</evidence>
<gene>
    <name evidence="8" type="ordered locus">Pcal_1498</name>
</gene>
<evidence type="ECO:0000256" key="3">
    <source>
        <dbReference type="ARBA" id="ARBA00022475"/>
    </source>
</evidence>
<evidence type="ECO:0000256" key="2">
    <source>
        <dbReference type="ARBA" id="ARBA00008929"/>
    </source>
</evidence>
<dbReference type="Gene3D" id="1.20.1630.10">
    <property type="entry name" value="Formate dehydrogenase/DMSO reductase domain"/>
    <property type="match status" value="1"/>
</dbReference>
<dbReference type="eggNOG" id="arCOG02027">
    <property type="taxonomic scope" value="Archaea"/>
</dbReference>
<dbReference type="GO" id="GO:0005886">
    <property type="term" value="C:plasma membrane"/>
    <property type="evidence" value="ECO:0007669"/>
    <property type="project" value="UniProtKB-SubCell"/>
</dbReference>
<feature type="transmembrane region" description="Helical" evidence="7">
    <location>
        <begin position="12"/>
        <end position="33"/>
    </location>
</feature>
<dbReference type="OrthoDB" id="33426at2157"/>
<dbReference type="Proteomes" id="UP000001431">
    <property type="component" value="Chromosome"/>
</dbReference>
<keyword evidence="3" id="KW-1003">Cell membrane</keyword>
<comment type="subcellular location">
    <subcellularLocation>
        <location evidence="1">Cell membrane</location>
        <topology evidence="1">Multi-pass membrane protein</topology>
    </subcellularLocation>
</comment>
<evidence type="ECO:0000256" key="4">
    <source>
        <dbReference type="ARBA" id="ARBA00022692"/>
    </source>
</evidence>
<dbReference type="GeneID" id="4909294"/>
<dbReference type="STRING" id="410359.Pcal_1498"/>
<feature type="transmembrane region" description="Helical" evidence="7">
    <location>
        <begin position="45"/>
        <end position="68"/>
    </location>
</feature>
<dbReference type="PANTHER" id="PTHR34856:SF2">
    <property type="entry name" value="PROTEIN NRFD"/>
    <property type="match status" value="1"/>
</dbReference>
<proteinExistence type="inferred from homology"/>
<dbReference type="HOGENOM" id="CLU_045348_1_0_2"/>
<comment type="similarity">
    <text evidence="2">Belongs to the NrfD family.</text>
</comment>
<evidence type="ECO:0000256" key="1">
    <source>
        <dbReference type="ARBA" id="ARBA00004651"/>
    </source>
</evidence>
<dbReference type="InterPro" id="IPR005614">
    <property type="entry name" value="NrfD-like"/>
</dbReference>
<evidence type="ECO:0000313" key="8">
    <source>
        <dbReference type="EMBL" id="ABO08917.1"/>
    </source>
</evidence>
<dbReference type="EMBL" id="CP000561">
    <property type="protein sequence ID" value="ABO08917.1"/>
    <property type="molecule type" value="Genomic_DNA"/>
</dbReference>
<dbReference type="InterPro" id="IPR052049">
    <property type="entry name" value="Electron_transfer_protein"/>
</dbReference>
<keyword evidence="5 7" id="KW-1133">Transmembrane helix</keyword>
<dbReference type="KEGG" id="pcl:Pcal_1498"/>